<dbReference type="Pfam" id="PF23593">
    <property type="entry name" value="HEAT_ATR"/>
    <property type="match status" value="1"/>
</dbReference>
<dbReference type="PROSITE" id="PS51189">
    <property type="entry name" value="FAT"/>
    <property type="match status" value="1"/>
</dbReference>
<dbReference type="PANTHER" id="PTHR11139:SF9">
    <property type="entry name" value="SERINE_THREONINE-PROTEIN KINASE MTOR"/>
    <property type="match status" value="1"/>
</dbReference>
<evidence type="ECO:0000256" key="11">
    <source>
        <dbReference type="ARBA" id="ARBA00029427"/>
    </source>
</evidence>
<dbReference type="Pfam" id="PF02260">
    <property type="entry name" value="FATC"/>
    <property type="match status" value="1"/>
</dbReference>
<protein>
    <recommendedName>
        <fullName evidence="14">Serine/threonine-protein kinase TOR</fullName>
        <ecNumber evidence="14">2.7.11.1</ecNumber>
    </recommendedName>
</protein>
<proteinExistence type="inferred from homology"/>
<evidence type="ECO:0000256" key="3">
    <source>
        <dbReference type="ARBA" id="ARBA00022527"/>
    </source>
</evidence>
<dbReference type="FunFam" id="1.25.10.10:FF:000371">
    <property type="entry name" value="Serine/threonine-protein kinase TOR"/>
    <property type="match status" value="1"/>
</dbReference>
<keyword evidence="6" id="KW-0677">Repeat</keyword>
<evidence type="ECO:0000256" key="14">
    <source>
        <dbReference type="RuleBase" id="RU364109"/>
    </source>
</evidence>
<dbReference type="SUPFAM" id="SSF56112">
    <property type="entry name" value="Protein kinase-like (PK-like)"/>
    <property type="match status" value="1"/>
</dbReference>
<keyword evidence="9 14" id="KW-0067">ATP-binding</keyword>
<dbReference type="Pfam" id="PF08771">
    <property type="entry name" value="FRB_dom"/>
    <property type="match status" value="1"/>
</dbReference>
<dbReference type="Gene3D" id="1.10.1070.11">
    <property type="entry name" value="Phosphatidylinositol 3-/4-kinase, catalytic domain"/>
    <property type="match status" value="1"/>
</dbReference>
<dbReference type="GO" id="GO:0005634">
    <property type="term" value="C:nucleus"/>
    <property type="evidence" value="ECO:0007669"/>
    <property type="project" value="TreeGrafter"/>
</dbReference>
<dbReference type="GO" id="GO:1905356">
    <property type="term" value="P:regulation of snRNA pseudouridine synthesis"/>
    <property type="evidence" value="ECO:0007669"/>
    <property type="project" value="UniProtKB-ARBA"/>
</dbReference>
<feature type="domain" description="FAT" evidence="17">
    <location>
        <begin position="1503"/>
        <end position="2119"/>
    </location>
</feature>
<keyword evidence="7 14" id="KW-0547">Nucleotide-binding</keyword>
<dbReference type="SMART" id="SM00146">
    <property type="entry name" value="PI3Kc"/>
    <property type="match status" value="1"/>
</dbReference>
<evidence type="ECO:0000256" key="2">
    <source>
        <dbReference type="ARBA" id="ARBA00011031"/>
    </source>
</evidence>
<name>A0A1E5RK84_HANUV</name>
<dbReference type="GO" id="GO:0042254">
    <property type="term" value="P:ribosome biogenesis"/>
    <property type="evidence" value="ECO:0007669"/>
    <property type="project" value="UniProtKB-ARBA"/>
</dbReference>
<feature type="domain" description="PI3K/PI4K catalytic" evidence="16">
    <location>
        <begin position="2293"/>
        <end position="2608"/>
    </location>
</feature>
<dbReference type="GO" id="GO:0000329">
    <property type="term" value="C:fungal-type vacuole membrane"/>
    <property type="evidence" value="ECO:0007669"/>
    <property type="project" value="UniProtKB-ARBA"/>
</dbReference>
<dbReference type="InterPro" id="IPR009076">
    <property type="entry name" value="FRB_dom"/>
</dbReference>
<dbReference type="STRING" id="29833.A0A1E5RK84"/>
<dbReference type="PROSITE" id="PS00915">
    <property type="entry name" value="PI3_4_KINASE_1"/>
    <property type="match status" value="1"/>
</dbReference>
<evidence type="ECO:0000313" key="19">
    <source>
        <dbReference type="EMBL" id="OEJ87311.1"/>
    </source>
</evidence>
<dbReference type="PROSITE" id="PS51190">
    <property type="entry name" value="FATC"/>
    <property type="match status" value="1"/>
</dbReference>
<evidence type="ECO:0000256" key="1">
    <source>
        <dbReference type="ARBA" id="ARBA00004413"/>
    </source>
</evidence>
<dbReference type="GO" id="GO:0004674">
    <property type="term" value="F:protein serine/threonine kinase activity"/>
    <property type="evidence" value="ECO:0007669"/>
    <property type="project" value="UniProtKB-KW"/>
</dbReference>
<keyword evidence="5 14" id="KW-0808">Transferase</keyword>
<evidence type="ECO:0000256" key="6">
    <source>
        <dbReference type="ARBA" id="ARBA00022737"/>
    </source>
</evidence>
<dbReference type="InterPro" id="IPR014009">
    <property type="entry name" value="PIK_FAT"/>
</dbReference>
<keyword evidence="4" id="KW-0926">Vacuole</keyword>
<dbReference type="InterPro" id="IPR011990">
    <property type="entry name" value="TPR-like_helical_dom_sf"/>
</dbReference>
<feature type="compositionally biased region" description="Acidic residues" evidence="15">
    <location>
        <begin position="1964"/>
        <end position="1977"/>
    </location>
</feature>
<dbReference type="SMART" id="SM01346">
    <property type="entry name" value="DUF3385"/>
    <property type="match status" value="1"/>
</dbReference>
<evidence type="ECO:0000256" key="10">
    <source>
        <dbReference type="ARBA" id="ARBA00023306"/>
    </source>
</evidence>
<dbReference type="InterPro" id="IPR018936">
    <property type="entry name" value="PI3/4_kinase_CS"/>
</dbReference>
<comment type="caution">
    <text evidence="19">The sequence shown here is derived from an EMBL/GenBank/DDBJ whole genome shotgun (WGS) entry which is preliminary data.</text>
</comment>
<dbReference type="GO" id="GO:0031931">
    <property type="term" value="C:TORC1 complex"/>
    <property type="evidence" value="ECO:0007669"/>
    <property type="project" value="TreeGrafter"/>
</dbReference>
<evidence type="ECO:0000259" key="18">
    <source>
        <dbReference type="PROSITE" id="PS51190"/>
    </source>
</evidence>
<keyword evidence="8 14" id="KW-0418">Kinase</keyword>
<dbReference type="GO" id="GO:0005886">
    <property type="term" value="C:plasma membrane"/>
    <property type="evidence" value="ECO:0007669"/>
    <property type="project" value="UniProtKB-SubCell"/>
</dbReference>
<evidence type="ECO:0000256" key="9">
    <source>
        <dbReference type="ARBA" id="ARBA00022840"/>
    </source>
</evidence>
<gene>
    <name evidence="19" type="ORF">AWRI3580_g2970</name>
</gene>
<dbReference type="InterPro" id="IPR003151">
    <property type="entry name" value="PIK-rel_kinase_FAT"/>
</dbReference>
<dbReference type="PROSITE" id="PS00916">
    <property type="entry name" value="PI3_4_KINASE_2"/>
    <property type="match status" value="1"/>
</dbReference>
<evidence type="ECO:0000256" key="7">
    <source>
        <dbReference type="ARBA" id="ARBA00022741"/>
    </source>
</evidence>
<dbReference type="InterPro" id="IPR036940">
    <property type="entry name" value="PI3/4_kinase_cat_sf"/>
</dbReference>
<dbReference type="InterPro" id="IPR036738">
    <property type="entry name" value="FRB_sf"/>
</dbReference>
<comment type="similarity">
    <text evidence="2 14">Belongs to the PI3/PI4-kinase family.</text>
</comment>
<dbReference type="GO" id="GO:0038202">
    <property type="term" value="P:TORC1 signaling"/>
    <property type="evidence" value="ECO:0007669"/>
    <property type="project" value="TreeGrafter"/>
</dbReference>
<dbReference type="VEuPathDB" id="FungiDB:AWRI3580_g2970"/>
<evidence type="ECO:0000256" key="12">
    <source>
        <dbReference type="ARBA" id="ARBA00047899"/>
    </source>
</evidence>
<dbReference type="FunFam" id="3.30.1010.10:FF:000006">
    <property type="entry name" value="Serine/threonine-protein kinase TOR"/>
    <property type="match status" value="1"/>
</dbReference>
<dbReference type="SMART" id="SM01345">
    <property type="entry name" value="Rapamycin_bind"/>
    <property type="match status" value="1"/>
</dbReference>
<dbReference type="InterPro" id="IPR003152">
    <property type="entry name" value="FATC_dom"/>
</dbReference>
<dbReference type="InterPro" id="IPR000403">
    <property type="entry name" value="PI3/4_kinase_cat_dom"/>
</dbReference>
<dbReference type="GO" id="GO:0031932">
    <property type="term" value="C:TORC2 complex"/>
    <property type="evidence" value="ECO:0007669"/>
    <property type="project" value="TreeGrafter"/>
</dbReference>
<evidence type="ECO:0000256" key="5">
    <source>
        <dbReference type="ARBA" id="ARBA00022679"/>
    </source>
</evidence>
<dbReference type="Pfam" id="PF02259">
    <property type="entry name" value="FAT"/>
    <property type="match status" value="1"/>
</dbReference>
<dbReference type="PANTHER" id="PTHR11139">
    <property type="entry name" value="ATAXIA TELANGIECTASIA MUTATED ATM -RELATED"/>
    <property type="match status" value="1"/>
</dbReference>
<dbReference type="EC" id="2.7.11.1" evidence="14"/>
<dbReference type="FunFam" id="1.20.120.150:FF:000001">
    <property type="entry name" value="Serine/threonine-protein kinase TOR"/>
    <property type="match status" value="1"/>
</dbReference>
<comment type="subcellular location">
    <subcellularLocation>
        <location evidence="1">Cell membrane</location>
        <topology evidence="1">Peripheral membrane protein</topology>
        <orientation evidence="1">Cytoplasmic side</orientation>
    </subcellularLocation>
    <subcellularLocation>
        <location evidence="11">Vacuole membrane</location>
        <topology evidence="11">Peripheral membrane protein</topology>
        <orientation evidence="11">Cytoplasmic side</orientation>
    </subcellularLocation>
</comment>
<dbReference type="SUPFAM" id="SSF47212">
    <property type="entry name" value="FKBP12-rapamycin-binding domain of FKBP-rapamycin-associated protein (FRAP)"/>
    <property type="match status" value="1"/>
</dbReference>
<dbReference type="PROSITE" id="PS50290">
    <property type="entry name" value="PI3_4_KINASE_3"/>
    <property type="match status" value="1"/>
</dbReference>
<evidence type="ECO:0000256" key="13">
    <source>
        <dbReference type="ARBA" id="ARBA00048679"/>
    </source>
</evidence>
<comment type="catalytic activity">
    <reaction evidence="13">
        <text>L-seryl-[protein] + ATP = O-phospho-L-seryl-[protein] + ADP + H(+)</text>
        <dbReference type="Rhea" id="RHEA:17989"/>
        <dbReference type="Rhea" id="RHEA-COMP:9863"/>
        <dbReference type="Rhea" id="RHEA-COMP:11604"/>
        <dbReference type="ChEBI" id="CHEBI:15378"/>
        <dbReference type="ChEBI" id="CHEBI:29999"/>
        <dbReference type="ChEBI" id="CHEBI:30616"/>
        <dbReference type="ChEBI" id="CHEBI:83421"/>
        <dbReference type="ChEBI" id="CHEBI:456216"/>
        <dbReference type="EC" id="2.7.11.1"/>
    </reaction>
</comment>
<dbReference type="SUPFAM" id="SSF48371">
    <property type="entry name" value="ARM repeat"/>
    <property type="match status" value="1"/>
</dbReference>
<evidence type="ECO:0000259" key="17">
    <source>
        <dbReference type="PROSITE" id="PS51189"/>
    </source>
</evidence>
<dbReference type="InterPro" id="IPR024585">
    <property type="entry name" value="mTOR_dom"/>
</dbReference>
<dbReference type="GO" id="GO:0005524">
    <property type="term" value="F:ATP binding"/>
    <property type="evidence" value="ECO:0007669"/>
    <property type="project" value="UniProtKB-KW"/>
</dbReference>
<dbReference type="InterPro" id="IPR011989">
    <property type="entry name" value="ARM-like"/>
</dbReference>
<feature type="domain" description="FATC" evidence="18">
    <location>
        <begin position="2638"/>
        <end position="2670"/>
    </location>
</feature>
<dbReference type="Gene3D" id="1.25.10.10">
    <property type="entry name" value="Leucine-rich Repeat Variant"/>
    <property type="match status" value="3"/>
</dbReference>
<dbReference type="FunFam" id="1.10.1070.11:FF:000020">
    <property type="entry name" value="Serine/threonine-protein kinase TOR"/>
    <property type="match status" value="1"/>
</dbReference>
<evidence type="ECO:0000259" key="16">
    <source>
        <dbReference type="PROSITE" id="PS50290"/>
    </source>
</evidence>
<keyword evidence="10" id="KW-0131">Cell cycle</keyword>
<dbReference type="InterPro" id="IPR026683">
    <property type="entry name" value="TOR_cat"/>
</dbReference>
<accession>A0A1E5RK84</accession>
<dbReference type="Gene3D" id="1.20.120.150">
    <property type="entry name" value="FKBP12-rapamycin binding domain"/>
    <property type="match status" value="1"/>
</dbReference>
<dbReference type="Proteomes" id="UP000095358">
    <property type="component" value="Unassembled WGS sequence"/>
</dbReference>
<organism evidence="19 20">
    <name type="scientific">Hanseniaspora uvarum</name>
    <name type="common">Yeast</name>
    <name type="synonym">Kloeckera apiculata</name>
    <dbReference type="NCBI Taxonomy" id="29833"/>
    <lineage>
        <taxon>Eukaryota</taxon>
        <taxon>Fungi</taxon>
        <taxon>Dikarya</taxon>
        <taxon>Ascomycota</taxon>
        <taxon>Saccharomycotina</taxon>
        <taxon>Saccharomycetes</taxon>
        <taxon>Saccharomycodales</taxon>
        <taxon>Saccharomycodaceae</taxon>
        <taxon>Hanseniaspora</taxon>
    </lineage>
</organism>
<keyword evidence="20" id="KW-1185">Reference proteome</keyword>
<dbReference type="EMBL" id="LPNN01000005">
    <property type="protein sequence ID" value="OEJ87311.1"/>
    <property type="molecule type" value="Genomic_DNA"/>
</dbReference>
<keyword evidence="3 14" id="KW-0723">Serine/threonine-protein kinase</keyword>
<evidence type="ECO:0000256" key="4">
    <source>
        <dbReference type="ARBA" id="ARBA00022554"/>
    </source>
</evidence>
<evidence type="ECO:0000313" key="20">
    <source>
        <dbReference type="Proteomes" id="UP000095358"/>
    </source>
</evidence>
<feature type="region of interest" description="Disordered" evidence="15">
    <location>
        <begin position="1953"/>
        <end position="1977"/>
    </location>
</feature>
<dbReference type="CDD" id="cd05169">
    <property type="entry name" value="PIKKc_TOR"/>
    <property type="match status" value="1"/>
</dbReference>
<dbReference type="GO" id="GO:0044877">
    <property type="term" value="F:protein-containing complex binding"/>
    <property type="evidence" value="ECO:0007669"/>
    <property type="project" value="InterPro"/>
</dbReference>
<dbReference type="GO" id="GO:0016242">
    <property type="term" value="P:negative regulation of macroautophagy"/>
    <property type="evidence" value="ECO:0007669"/>
    <property type="project" value="TreeGrafter"/>
</dbReference>
<dbReference type="InterPro" id="IPR050517">
    <property type="entry name" value="DDR_Repair_Kinase"/>
</dbReference>
<dbReference type="InterPro" id="IPR057564">
    <property type="entry name" value="HEAT_ATR"/>
</dbReference>
<comment type="catalytic activity">
    <reaction evidence="12 14">
        <text>L-threonyl-[protein] + ATP = O-phospho-L-threonyl-[protein] + ADP + H(+)</text>
        <dbReference type="Rhea" id="RHEA:46608"/>
        <dbReference type="Rhea" id="RHEA-COMP:11060"/>
        <dbReference type="Rhea" id="RHEA-COMP:11605"/>
        <dbReference type="ChEBI" id="CHEBI:15378"/>
        <dbReference type="ChEBI" id="CHEBI:30013"/>
        <dbReference type="ChEBI" id="CHEBI:30616"/>
        <dbReference type="ChEBI" id="CHEBI:61977"/>
        <dbReference type="ChEBI" id="CHEBI:456216"/>
        <dbReference type="EC" id="2.7.11.1"/>
    </reaction>
</comment>
<evidence type="ECO:0000256" key="8">
    <source>
        <dbReference type="ARBA" id="ARBA00022777"/>
    </source>
</evidence>
<sequence>MTNESIDKKKYSNFNNFNDDDYYANKDNYFSNSNDGDDQFDYDILANSINAMIINNMILNNNSNNTSHTNLNSNNINNAAAGSNKFFNHADSITQKLNPNNFFLNKNSNQNNDRQNFNSGRNYANKLLNHTGMTSLLGMKGNNSGDLQIDNDNNVSTNTLNVDGEIAGAESSDPNANNNVTGSSNINDDNVVSNKSDFLINSIFQKFASNSNKDKKQAQIELKTLIQVLQKEYTNEQNFQRFLNVINNQIFELIHSNDSESKLGGILAVDTLIDFYNSNDELPNQISRLANYLRILIPSNDLNIMKQAAKVIGKLCNPGGTISSEFVDFEIKNCLEWLTTSQESTQVNSKQEYKKNAAILLINSIAFNSPYLLYPYVTSILDNIWRALRDNNYNIRLEASITLGKCLHILDTRDQKMTKSWCLKLFKGCNYGFQLNTDETIHGSLLGYKELLKYPTYLQSKFDSFYENTIRYKNFKNDLVRREVYKTFPLLLSFSPKIFLETKFDDVMLFYLEILKNADDLPYNSTIEDNLNSNTNNNITRGLMMSQQQLNSDKACIFVSIGDMAIQTSDHIISYLPMILANIRLSLQIKYKIRKIYEKGIFYCIEKLAYSAGSLMAKHLNKDLLSLMLKCPLSHYLKSTLETLKDTIPAISDKIDELLLDIISFNLSSESFKYPGSPKVISKLNETAARNYRNQDYFRKTGETNTDENDIQILISLFKMIDIVSNYCSLAQFVSKVIIQYIEQDDPLVRKYAALTSCDLLSKDPVCKETSLNSLSLVSDVLGKLLVLALSDTVVDIRLQVLKRLGTNFDPQLSQAENINLLFMALNDESFVIQVEVMKIIGRLSYINPAYIIPYLRKILLQLLTQLKYLTDSRKKEESAKLISVLIKSSADTAKPYIESILEVLLPKARDPSSSVGSTSLEAIGELTTVGGKAILRYSDELMPLIINSFKDQSNPFTRDSALKALGKLAKSSSYVIDPYIEYPDLLDILINTLKNENSQMIKRETVKLIGTLGALDPYKQRDLEKINTAEQDNEQNAPSLDISLLMKGISPSNSEYYPSVVIGTLMKIVRDPLLSMHHTAAIQAIMHIFHALKLKCVIFLKDVIPGMIQTMKSSTSLTLLEFYFQQLAQIIIIMKQHIRPYVSLIFGIIESRINNPSLQLTIVGVIESLSTAIEGDFKQYLPITLTLFLNILVNDASTKKIVSIRIMKSLVVFGSNMEEFAHLIIPTVIKLAEFNQGSLRKVVIVTIGKLSRSIKLNEMSPRIVHSLIRIVSSTATNIEQMSSHGQSSNSGHGSNLVSENNIIKLCLNTLCLLLIQMSSEFIVYVSAINKILVKHKIQHHIYEQLVSKLLNNEPLPRNLIVDKEYEDPNKQKTDTDVTNDKLPINQQSLKLCWDSTQQRTKEDWQEWLRRFSIQLLKESPSPALRACAPLGSIYYPLARELFNCSFSSCWDDLYETNQQDFLKSLNNALSSLTNPPEIHQVLLNLIEFMEHDEKTLDIPVSKLGRYAQNCHAFAKSLHYKEMEFIEDPTTETIESLININSQLHQTDAAIGILKHAQQYHDLQLKENWYERLQRWDDALISYEEKEAEGLGNEIEIMMGKMKAYHALGEWEQLSNLAEEKWELLPINIQRNIAPLAASASWGLGEWNVLSKYISVMKPHTPDKEFFDAILFLNDNNFDEASKCINSARDLLVTEISALVNESYSRSYNVVVRTQMIAELEEIMEYKKLPTLSEKKQTIRNTWKKRIFGVQKNVDVWQRILKVRSLVVAPKQDMDVWIKYANLCRKAGRLLMAQKALNSLLEDGGEINTARAPPPVVYAQLKFMWATGNQREALRYLINFTSRMAHDLGLNPSNMIAQQLPSSEDSLVAETNFQQYTKLLARCFMKQGEWRVSLQKNWTEENPDAILGSFLLATHFDNKWYKAWHSWALANFEVISSITEKLSRKSMNQMEISTALSSSKPEDESIESNENNEDKDVDEDEEILMIDGNINNNTGSMFNNMDGNIQENFTPELIQRHVIPAIKGFFHSISLSESNSLQDTLRLLTLWFTFGGISEVNQAIYDGFNLIKIDTWLAVIPQLISRIHQPNLTVSKALLSLLSDLGKTHPHALVYPLNVAIKSDSVSRQRAASSIIEKMRIHSPLMIEQAEMVSHELIRVAVLWHELWYEGLEDASRQFFGEHNTEKMFETLEPLHELLNKGPETLKEIAFQNSFARDLNDAYQWIMNYKRTKDVSNLNQAWDTYYNVFRRISRQLPQLQTLELQQVSPKLLDANNLILVLPGTYEADQEVVTINCFEPVLEVISSKQRPRRLTIRGNNGKEYQYSLKGHEDLRQDNLAMQLFGLVNTLLNNDSECFQRNLVIHTFSATSLSPKAGLIGWVKNSDTFHLLIRDYRESKDIPLSLEHKIMVQMAPDYDMLTLLEKVEVFEYALQNTKGQDLYKVLWLKSRSSESWLERRTTYTRSIAVMSMVGYILGLGDRHPSNLMLHRITGKVVHIDFGDCFEAAILRDKYPEKVPFRLTRMLTYAMEVSGVEGSFRITCENVMRVIRENKESLMAILEAFAYDPLINWGFDLSQETIELHTGIQLPTINTSDMLRNGEITAKEAARLDLKQKLSLRNARSSLVLNRINDKLLGNDFKRFDNLSVEDQVDKLIQEATNVENLCQHFMGWCSFW</sequence>
<dbReference type="OrthoDB" id="381190at2759"/>
<evidence type="ECO:0000256" key="15">
    <source>
        <dbReference type="SAM" id="MobiDB-lite"/>
    </source>
</evidence>
<dbReference type="Pfam" id="PF11865">
    <property type="entry name" value="mTOR_dom"/>
    <property type="match status" value="1"/>
</dbReference>
<dbReference type="InterPro" id="IPR016024">
    <property type="entry name" value="ARM-type_fold"/>
</dbReference>
<dbReference type="Pfam" id="PF00454">
    <property type="entry name" value="PI3_PI4_kinase"/>
    <property type="match status" value="1"/>
</dbReference>
<reference evidence="20" key="1">
    <citation type="journal article" date="2016" name="Genome Announc.">
        <title>Genome sequences of three species of Hanseniaspora isolated from spontaneous wine fermentations.</title>
        <authorList>
            <person name="Sternes P.R."/>
            <person name="Lee D."/>
            <person name="Kutyna D.R."/>
            <person name="Borneman A.R."/>
        </authorList>
    </citation>
    <scope>NUCLEOTIDE SEQUENCE [LARGE SCALE GENOMIC DNA]</scope>
    <source>
        <strain evidence="20">AWRI3580</strain>
    </source>
</reference>
<dbReference type="GO" id="GO:0106310">
    <property type="term" value="F:protein serine kinase activity"/>
    <property type="evidence" value="ECO:0007669"/>
    <property type="project" value="RHEA"/>
</dbReference>
<dbReference type="Gene3D" id="1.25.40.10">
    <property type="entry name" value="Tetratricopeptide repeat domain"/>
    <property type="match status" value="1"/>
</dbReference>
<dbReference type="SMART" id="SM01343">
    <property type="entry name" value="FATC"/>
    <property type="match status" value="1"/>
</dbReference>
<dbReference type="InterPro" id="IPR011009">
    <property type="entry name" value="Kinase-like_dom_sf"/>
</dbReference>
<dbReference type="GO" id="GO:0006995">
    <property type="term" value="P:cellular response to nitrogen starvation"/>
    <property type="evidence" value="ECO:0007669"/>
    <property type="project" value="UniProtKB-ARBA"/>
</dbReference>